<dbReference type="EMBL" id="DRTT01000030">
    <property type="protein sequence ID" value="HHF98064.1"/>
    <property type="molecule type" value="Genomic_DNA"/>
</dbReference>
<comment type="caution">
    <text evidence="5">The sequence shown here is derived from an EMBL/GenBank/DDBJ whole genome shotgun (WGS) entry which is preliminary data.</text>
</comment>
<evidence type="ECO:0000256" key="1">
    <source>
        <dbReference type="ARBA" id="ARBA00007118"/>
    </source>
</evidence>
<dbReference type="InterPro" id="IPR029479">
    <property type="entry name" value="Nitroreductase"/>
</dbReference>
<gene>
    <name evidence="5" type="ORF">ENL39_01060</name>
</gene>
<evidence type="ECO:0000313" key="5">
    <source>
        <dbReference type="EMBL" id="HHF98064.1"/>
    </source>
</evidence>
<keyword evidence="2" id="KW-0560">Oxidoreductase</keyword>
<dbReference type="AlphaFoldDB" id="A0A7V5HY67"/>
<evidence type="ECO:0000256" key="2">
    <source>
        <dbReference type="ARBA" id="ARBA00023002"/>
    </source>
</evidence>
<dbReference type="PANTHER" id="PTHR43673">
    <property type="entry name" value="NAD(P)H NITROREDUCTASE YDGI-RELATED"/>
    <property type="match status" value="1"/>
</dbReference>
<evidence type="ECO:0000259" key="4">
    <source>
        <dbReference type="Pfam" id="PF14512"/>
    </source>
</evidence>
<reference evidence="5" key="1">
    <citation type="journal article" date="2020" name="mSystems">
        <title>Genome- and Community-Level Interaction Insights into Carbon Utilization and Element Cycling Functions of Hydrothermarchaeota in Hydrothermal Sediment.</title>
        <authorList>
            <person name="Zhou Z."/>
            <person name="Liu Y."/>
            <person name="Xu W."/>
            <person name="Pan J."/>
            <person name="Luo Z.H."/>
            <person name="Li M."/>
        </authorList>
    </citation>
    <scope>NUCLEOTIDE SEQUENCE [LARGE SCALE GENOMIC DNA]</scope>
    <source>
        <strain evidence="5">HyVt-92</strain>
    </source>
</reference>
<dbReference type="PANTHER" id="PTHR43673:SF10">
    <property type="entry name" value="NADH DEHYDROGENASE_NAD(P)H NITROREDUCTASE XCC3605-RELATED"/>
    <property type="match status" value="1"/>
</dbReference>
<dbReference type="GO" id="GO:0016491">
    <property type="term" value="F:oxidoreductase activity"/>
    <property type="evidence" value="ECO:0007669"/>
    <property type="project" value="UniProtKB-KW"/>
</dbReference>
<dbReference type="SUPFAM" id="SSF55469">
    <property type="entry name" value="FMN-dependent nitroreductase-like"/>
    <property type="match status" value="1"/>
</dbReference>
<feature type="domain" description="Putative nitroreductase TM1586" evidence="4">
    <location>
        <begin position="92"/>
        <end position="167"/>
    </location>
</feature>
<dbReference type="Gene3D" id="3.40.109.10">
    <property type="entry name" value="NADH Oxidase"/>
    <property type="match status" value="1"/>
</dbReference>
<dbReference type="CDD" id="cd02139">
    <property type="entry name" value="nitroreductase"/>
    <property type="match status" value="1"/>
</dbReference>
<accession>A0A7V5HY67</accession>
<comment type="similarity">
    <text evidence="1">Belongs to the nitroreductase family.</text>
</comment>
<dbReference type="Pfam" id="PF00881">
    <property type="entry name" value="Nitroreductase"/>
    <property type="match status" value="1"/>
</dbReference>
<proteinExistence type="inferred from homology"/>
<sequence>MDVMEAIEKRRSVRAYQQKPVEEEKLKKILEAARLAPSAKNSQAYKFVVVKDEKLRKKLMEAAANQRFVGEAPIVIVAVALNPEYVMTCGVPAYAVDVGIALEHMALVAAEEGLGTCWVGKFYQDQVKSILNIPEKYKAVALLPLGYPADTPGRKYRKTLEELVCYDTFSE</sequence>
<dbReference type="InterPro" id="IPR029478">
    <property type="entry name" value="TM1586_NiRdase"/>
</dbReference>
<feature type="domain" description="Nitroreductase" evidence="3">
    <location>
        <begin position="7"/>
        <end position="73"/>
    </location>
</feature>
<dbReference type="Proteomes" id="UP000886070">
    <property type="component" value="Unassembled WGS sequence"/>
</dbReference>
<evidence type="ECO:0000259" key="3">
    <source>
        <dbReference type="Pfam" id="PF00881"/>
    </source>
</evidence>
<dbReference type="InterPro" id="IPR000415">
    <property type="entry name" value="Nitroreductase-like"/>
</dbReference>
<dbReference type="Pfam" id="PF14512">
    <property type="entry name" value="TM1586_NiRdase"/>
    <property type="match status" value="1"/>
</dbReference>
<name>A0A7V5HY67_UNCAE</name>
<organism evidence="5">
    <name type="scientific">Aerophobetes bacterium</name>
    <dbReference type="NCBI Taxonomy" id="2030807"/>
    <lineage>
        <taxon>Bacteria</taxon>
        <taxon>Candidatus Aerophobota</taxon>
    </lineage>
</organism>
<protein>
    <submittedName>
        <fullName evidence="5">Nitroreductase</fullName>
    </submittedName>
</protein>